<dbReference type="AlphaFoldDB" id="A0A1D2NDA5"/>
<dbReference type="Proteomes" id="UP000094527">
    <property type="component" value="Unassembled WGS sequence"/>
</dbReference>
<accession>A0A1D2NDA5</accession>
<dbReference type="EMBL" id="LJIJ01000082">
    <property type="protein sequence ID" value="ODN03230.1"/>
    <property type="molecule type" value="Genomic_DNA"/>
</dbReference>
<comment type="caution">
    <text evidence="2">The sequence shown here is derived from an EMBL/GenBank/DDBJ whole genome shotgun (WGS) entry which is preliminary data.</text>
</comment>
<keyword evidence="3" id="KW-1185">Reference proteome</keyword>
<evidence type="ECO:0000313" key="3">
    <source>
        <dbReference type="Proteomes" id="UP000094527"/>
    </source>
</evidence>
<proteinExistence type="predicted"/>
<feature type="compositionally biased region" description="Basic and acidic residues" evidence="1">
    <location>
        <begin position="125"/>
        <end position="137"/>
    </location>
</feature>
<name>A0A1D2NDA5_ORCCI</name>
<organism evidence="2 3">
    <name type="scientific">Orchesella cincta</name>
    <name type="common">Springtail</name>
    <name type="synonym">Podura cincta</name>
    <dbReference type="NCBI Taxonomy" id="48709"/>
    <lineage>
        <taxon>Eukaryota</taxon>
        <taxon>Metazoa</taxon>
        <taxon>Ecdysozoa</taxon>
        <taxon>Arthropoda</taxon>
        <taxon>Hexapoda</taxon>
        <taxon>Collembola</taxon>
        <taxon>Entomobryomorpha</taxon>
        <taxon>Entomobryoidea</taxon>
        <taxon>Orchesellidae</taxon>
        <taxon>Orchesellinae</taxon>
        <taxon>Orchesella</taxon>
    </lineage>
</organism>
<feature type="compositionally biased region" description="Polar residues" evidence="1">
    <location>
        <begin position="138"/>
        <end position="151"/>
    </location>
</feature>
<reference evidence="2 3" key="1">
    <citation type="journal article" date="2016" name="Genome Biol. Evol.">
        <title>Gene Family Evolution Reflects Adaptation to Soil Environmental Stressors in the Genome of the Collembolan Orchesella cincta.</title>
        <authorList>
            <person name="Faddeeva-Vakhrusheva A."/>
            <person name="Derks M.F."/>
            <person name="Anvar S.Y."/>
            <person name="Agamennone V."/>
            <person name="Suring W."/>
            <person name="Smit S."/>
            <person name="van Straalen N.M."/>
            <person name="Roelofs D."/>
        </authorList>
    </citation>
    <scope>NUCLEOTIDE SEQUENCE [LARGE SCALE GENOMIC DNA]</scope>
    <source>
        <tissue evidence="2">Mixed pool</tissue>
    </source>
</reference>
<sequence>MSSAIFDMEMQRLDAEIDKTRRQFYSAVLGKKRRVKRTWLEINTLTNAHLLQTLPYRAMLGHVAKVAGDRDKVIREILAAKESSQQDEANDSDEGHVVEISESNECPGTFVSESDFTPITSTGEADGKQLTNEKKSGESTILSNEHLNQGMGSEVFVN</sequence>
<feature type="compositionally biased region" description="Polar residues" evidence="1">
    <location>
        <begin position="101"/>
        <end position="123"/>
    </location>
</feature>
<evidence type="ECO:0000313" key="2">
    <source>
        <dbReference type="EMBL" id="ODN03230.1"/>
    </source>
</evidence>
<gene>
    <name evidence="2" type="ORF">Ocin01_03466</name>
</gene>
<feature type="region of interest" description="Disordered" evidence="1">
    <location>
        <begin position="81"/>
        <end position="158"/>
    </location>
</feature>
<evidence type="ECO:0000256" key="1">
    <source>
        <dbReference type="SAM" id="MobiDB-lite"/>
    </source>
</evidence>
<protein>
    <submittedName>
        <fullName evidence="2">Uncharacterized protein</fullName>
    </submittedName>
</protein>